<evidence type="ECO:0000256" key="2">
    <source>
        <dbReference type="ARBA" id="ARBA00022630"/>
    </source>
</evidence>
<dbReference type="GO" id="GO:0010181">
    <property type="term" value="F:FMN binding"/>
    <property type="evidence" value="ECO:0007669"/>
    <property type="project" value="InterPro"/>
</dbReference>
<evidence type="ECO:0000313" key="5">
    <source>
        <dbReference type="EMBL" id="TDV44898.1"/>
    </source>
</evidence>
<dbReference type="InterPro" id="IPR052174">
    <property type="entry name" value="Flavoredoxin"/>
</dbReference>
<dbReference type="Gene3D" id="2.30.110.10">
    <property type="entry name" value="Electron Transport, Fmn-binding Protein, Chain A"/>
    <property type="match status" value="1"/>
</dbReference>
<keyword evidence="2" id="KW-0285">Flavoprotein</keyword>
<dbReference type="PANTHER" id="PTHR43567">
    <property type="entry name" value="FLAVOREDOXIN-RELATED-RELATED"/>
    <property type="match status" value="1"/>
</dbReference>
<comment type="cofactor">
    <cofactor evidence="1">
        <name>FMN</name>
        <dbReference type="ChEBI" id="CHEBI:58210"/>
    </cofactor>
</comment>
<dbReference type="Proteomes" id="UP000294927">
    <property type="component" value="Unassembled WGS sequence"/>
</dbReference>
<dbReference type="PANTHER" id="PTHR43567:SF1">
    <property type="entry name" value="FLAVOREDOXIN"/>
    <property type="match status" value="1"/>
</dbReference>
<evidence type="ECO:0000313" key="6">
    <source>
        <dbReference type="Proteomes" id="UP000294927"/>
    </source>
</evidence>
<keyword evidence="6" id="KW-1185">Reference proteome</keyword>
<gene>
    <name evidence="5" type="ORF">CLV71_113157</name>
</gene>
<comment type="similarity">
    <text evidence="3">Belongs to the flavoredoxin family.</text>
</comment>
<accession>A0A4R7V5Z1</accession>
<dbReference type="EMBL" id="SOCP01000013">
    <property type="protein sequence ID" value="TDV44898.1"/>
    <property type="molecule type" value="Genomic_DNA"/>
</dbReference>
<organism evidence="5 6">
    <name type="scientific">Actinophytocola oryzae</name>
    <dbReference type="NCBI Taxonomy" id="502181"/>
    <lineage>
        <taxon>Bacteria</taxon>
        <taxon>Bacillati</taxon>
        <taxon>Actinomycetota</taxon>
        <taxon>Actinomycetes</taxon>
        <taxon>Pseudonocardiales</taxon>
        <taxon>Pseudonocardiaceae</taxon>
    </lineage>
</organism>
<protein>
    <submittedName>
        <fullName evidence="5">Flavin reductase (DIM6/NTAB) family NADH-FMN oxidoreductase RutF</fullName>
    </submittedName>
</protein>
<evidence type="ECO:0000259" key="4">
    <source>
        <dbReference type="Pfam" id="PF01613"/>
    </source>
</evidence>
<dbReference type="OrthoDB" id="9794638at2"/>
<dbReference type="InterPro" id="IPR012349">
    <property type="entry name" value="Split_barrel_FMN-bd"/>
</dbReference>
<dbReference type="AlphaFoldDB" id="A0A4R7V5Z1"/>
<proteinExistence type="inferred from homology"/>
<feature type="domain" description="Flavin reductase like" evidence="4">
    <location>
        <begin position="26"/>
        <end position="195"/>
    </location>
</feature>
<evidence type="ECO:0000256" key="3">
    <source>
        <dbReference type="ARBA" id="ARBA00038054"/>
    </source>
</evidence>
<evidence type="ECO:0000256" key="1">
    <source>
        <dbReference type="ARBA" id="ARBA00001917"/>
    </source>
</evidence>
<sequence length="218" mass="23189">MSAHADASRRQPGVMIIEPPVLYPGTPVVLVSSVNPDGTTNLAPMSSAWALGHTAVLGLGAEGQTYQNLSARPDCVLNYASADLWTAIERLAPLTGASPVPASKAAQFRTERDKFGASGLTPVRGELVAVDRVAECPIQVEARVLDARPLTTGDGCAVEVAVLRVHVHPELAEPDLRHVRVDEWSPLFYVFRHYVGRGAELGRTFRATTPAVSAMSGS</sequence>
<dbReference type="GO" id="GO:0016646">
    <property type="term" value="F:oxidoreductase activity, acting on the CH-NH group of donors, NAD or NADP as acceptor"/>
    <property type="evidence" value="ECO:0007669"/>
    <property type="project" value="UniProtKB-ARBA"/>
</dbReference>
<comment type="caution">
    <text evidence="5">The sequence shown here is derived from an EMBL/GenBank/DDBJ whole genome shotgun (WGS) entry which is preliminary data.</text>
</comment>
<reference evidence="5 6" key="1">
    <citation type="submission" date="2019-03" db="EMBL/GenBank/DDBJ databases">
        <title>Genomic Encyclopedia of Archaeal and Bacterial Type Strains, Phase II (KMG-II): from individual species to whole genera.</title>
        <authorList>
            <person name="Goeker M."/>
        </authorList>
    </citation>
    <scope>NUCLEOTIDE SEQUENCE [LARGE SCALE GENOMIC DNA]</scope>
    <source>
        <strain evidence="5 6">DSM 45499</strain>
    </source>
</reference>
<dbReference type="InterPro" id="IPR002563">
    <property type="entry name" value="Flavin_Rdtase-like_dom"/>
</dbReference>
<dbReference type="SUPFAM" id="SSF50475">
    <property type="entry name" value="FMN-binding split barrel"/>
    <property type="match status" value="1"/>
</dbReference>
<name>A0A4R7V5Z1_9PSEU</name>
<dbReference type="Pfam" id="PF01613">
    <property type="entry name" value="Flavin_Reduct"/>
    <property type="match status" value="1"/>
</dbReference>